<protein>
    <submittedName>
        <fullName evidence="1">Uncharacterized protein</fullName>
    </submittedName>
</protein>
<name>A0ACC3NQW7_9PEZI</name>
<sequence length="404" mass="46940">MAKKKKGKRTSRVDTISTMEALPVVADSDPHDQQREPPRLKDDTNAFNVPAEEDKDFISSMPSEILENILSYLILDHDPERGFKMKEQGGKFQEQTHVLLSLSAMSRHFRAHVDSFCQRHLMKHKDIYHFKTDDEIDELRGRKPRRRSDRLKAKPNQETRVYRMDLIRALQSSCIGCGRYAGHRATMANGVACCQRCDRSALGTHMTLTDALRQYDLRDWMLLKSRKPGPRAKHTNLPMVSYGTVRTGLMWAGACTSYHFFQRDVNRIAQLVHGDVEEHMEKKRRERSKRERENRRELKRKLKVRHHNDQSVAAMSPAEKIYHQGRLEYFEGSDYDGSFSSGWNDYSDYSDYGDYDDIHRRLCVEGPESCDWCLQEAVEKKHDFNIAKVTQDRGEAEQDDPAAN</sequence>
<evidence type="ECO:0000313" key="2">
    <source>
        <dbReference type="Proteomes" id="UP001281147"/>
    </source>
</evidence>
<organism evidence="1 2">
    <name type="scientific">Vermiconidia calcicola</name>
    <dbReference type="NCBI Taxonomy" id="1690605"/>
    <lineage>
        <taxon>Eukaryota</taxon>
        <taxon>Fungi</taxon>
        <taxon>Dikarya</taxon>
        <taxon>Ascomycota</taxon>
        <taxon>Pezizomycotina</taxon>
        <taxon>Dothideomycetes</taxon>
        <taxon>Dothideomycetidae</taxon>
        <taxon>Mycosphaerellales</taxon>
        <taxon>Extremaceae</taxon>
        <taxon>Vermiconidia</taxon>
    </lineage>
</organism>
<accession>A0ACC3NQW7</accession>
<dbReference type="Proteomes" id="UP001281147">
    <property type="component" value="Unassembled WGS sequence"/>
</dbReference>
<dbReference type="EMBL" id="JAUTXU010000019">
    <property type="protein sequence ID" value="KAK3721010.1"/>
    <property type="molecule type" value="Genomic_DNA"/>
</dbReference>
<proteinExistence type="predicted"/>
<reference evidence="1" key="1">
    <citation type="submission" date="2023-07" db="EMBL/GenBank/DDBJ databases">
        <title>Black Yeasts Isolated from many extreme environments.</title>
        <authorList>
            <person name="Coleine C."/>
            <person name="Stajich J.E."/>
            <person name="Selbmann L."/>
        </authorList>
    </citation>
    <scope>NUCLEOTIDE SEQUENCE</scope>
    <source>
        <strain evidence="1">CCFEE 5714</strain>
    </source>
</reference>
<evidence type="ECO:0000313" key="1">
    <source>
        <dbReference type="EMBL" id="KAK3721010.1"/>
    </source>
</evidence>
<keyword evidence="2" id="KW-1185">Reference proteome</keyword>
<comment type="caution">
    <text evidence="1">The sequence shown here is derived from an EMBL/GenBank/DDBJ whole genome shotgun (WGS) entry which is preliminary data.</text>
</comment>
<gene>
    <name evidence="1" type="ORF">LTR37_003300</name>
</gene>